<evidence type="ECO:0000313" key="2">
    <source>
        <dbReference type="Proteomes" id="UP000249638"/>
    </source>
</evidence>
<dbReference type="AlphaFoldDB" id="A0A2W7P783"/>
<proteinExistence type="predicted"/>
<keyword evidence="2" id="KW-1185">Reference proteome</keyword>
<name>A0A2W7P783_9BURK</name>
<dbReference type="Proteomes" id="UP000249638">
    <property type="component" value="Unassembled WGS sequence"/>
</dbReference>
<reference evidence="1" key="1">
    <citation type="submission" date="2018-06" db="EMBL/GenBank/DDBJ databases">
        <title>Genomic Encyclopedia of Type Strains, Phase IV (KMG-V): Genome sequencing to study the core and pangenomes of soil and plant-associated prokaryotes.</title>
        <authorList>
            <person name="Whitman W."/>
        </authorList>
    </citation>
    <scope>NUCLEOTIDE SEQUENCE [LARGE SCALE GENOMIC DNA]</scope>
    <source>
        <strain evidence="1">MLR2-44</strain>
    </source>
</reference>
<protein>
    <submittedName>
        <fullName evidence="1">Uncharacterized protein</fullName>
    </submittedName>
</protein>
<evidence type="ECO:0000313" key="1">
    <source>
        <dbReference type="EMBL" id="PZX32074.1"/>
    </source>
</evidence>
<organism evidence="1 2">
    <name type="scientific">Cupriavidus phytorum</name>
    <dbReference type="NCBI Taxonomy" id="3024399"/>
    <lineage>
        <taxon>Bacteria</taxon>
        <taxon>Pseudomonadati</taxon>
        <taxon>Pseudomonadota</taxon>
        <taxon>Betaproteobacteria</taxon>
        <taxon>Burkholderiales</taxon>
        <taxon>Burkholderiaceae</taxon>
        <taxon>Cupriavidus</taxon>
    </lineage>
</organism>
<dbReference type="EMBL" id="QKZN01000002">
    <property type="protein sequence ID" value="PZX32074.1"/>
    <property type="molecule type" value="Genomic_DNA"/>
</dbReference>
<sequence>MEDPFDLYAPAGVEDLIQRLKVSVGNAEPYEECRVYAANIRAAVLVLERHLAAIKKGRQ</sequence>
<gene>
    <name evidence="1" type="ORF">C7416_102234</name>
</gene>
<accession>A0A2W7P783</accession>
<comment type="caution">
    <text evidence="1">The sequence shown here is derived from an EMBL/GenBank/DDBJ whole genome shotgun (WGS) entry which is preliminary data.</text>
</comment>